<dbReference type="AlphaFoldDB" id="X1L1S9"/>
<comment type="caution">
    <text evidence="1">The sequence shown here is derived from an EMBL/GenBank/DDBJ whole genome shotgun (WGS) entry which is preliminary data.</text>
</comment>
<dbReference type="EMBL" id="BARV01006439">
    <property type="protein sequence ID" value="GAI12908.1"/>
    <property type="molecule type" value="Genomic_DNA"/>
</dbReference>
<protein>
    <submittedName>
        <fullName evidence="1">Uncharacterized protein</fullName>
    </submittedName>
</protein>
<name>X1L1S9_9ZZZZ</name>
<proteinExistence type="predicted"/>
<evidence type="ECO:0000313" key="1">
    <source>
        <dbReference type="EMBL" id="GAI12908.1"/>
    </source>
</evidence>
<organism evidence="1">
    <name type="scientific">marine sediment metagenome</name>
    <dbReference type="NCBI Taxonomy" id="412755"/>
    <lineage>
        <taxon>unclassified sequences</taxon>
        <taxon>metagenomes</taxon>
        <taxon>ecological metagenomes</taxon>
    </lineage>
</organism>
<reference evidence="1" key="1">
    <citation type="journal article" date="2014" name="Front. Microbiol.">
        <title>High frequency of phylogenetically diverse reductive dehalogenase-homologous genes in deep subseafloor sedimentary metagenomes.</title>
        <authorList>
            <person name="Kawai M."/>
            <person name="Futagami T."/>
            <person name="Toyoda A."/>
            <person name="Takaki Y."/>
            <person name="Nishi S."/>
            <person name="Hori S."/>
            <person name="Arai W."/>
            <person name="Tsubouchi T."/>
            <person name="Morono Y."/>
            <person name="Uchiyama I."/>
            <person name="Ito T."/>
            <person name="Fujiyama A."/>
            <person name="Inagaki F."/>
            <person name="Takami H."/>
        </authorList>
    </citation>
    <scope>NUCLEOTIDE SEQUENCE</scope>
    <source>
        <strain evidence="1">Expedition CK06-06</strain>
    </source>
</reference>
<gene>
    <name evidence="1" type="ORF">S06H3_13193</name>
</gene>
<sequence length="77" mass="8645">MGLSESVIYDNLRAKRTREKLEIIPATGISIRTMVDIGRIENPIERKQVAKKIIDPNSSIPSKTVRKLVGTIKELSK</sequence>
<accession>X1L1S9</accession>